<dbReference type="OrthoDB" id="9764596at2"/>
<dbReference type="RefSeq" id="WP_097045066.1">
    <property type="nucleotide sequence ID" value="NZ_OBEH01000002.1"/>
</dbReference>
<dbReference type="GO" id="GO:0006814">
    <property type="term" value="P:sodium ion transport"/>
    <property type="evidence" value="ECO:0007669"/>
    <property type="project" value="InterPro"/>
</dbReference>
<comment type="similarity">
    <text evidence="1">Belongs to the sodium:galactoside symporter (TC 2.A.2) family.</text>
</comment>
<dbReference type="InterPro" id="IPR036259">
    <property type="entry name" value="MFS_trans_sf"/>
</dbReference>
<evidence type="ECO:0000256" key="2">
    <source>
        <dbReference type="ARBA" id="ARBA00022692"/>
    </source>
</evidence>
<evidence type="ECO:0000256" key="3">
    <source>
        <dbReference type="ARBA" id="ARBA00022989"/>
    </source>
</evidence>
<evidence type="ECO:0000259" key="5">
    <source>
        <dbReference type="PROSITE" id="PS50850"/>
    </source>
</evidence>
<dbReference type="NCBIfam" id="TIGR00792">
    <property type="entry name" value="gph"/>
    <property type="match status" value="1"/>
</dbReference>
<proteinExistence type="inferred from homology"/>
<dbReference type="PROSITE" id="PS50850">
    <property type="entry name" value="MFS"/>
    <property type="match status" value="1"/>
</dbReference>
<organism evidence="6 7">
    <name type="scientific">Flagellimonas pacifica</name>
    <dbReference type="NCBI Taxonomy" id="1247520"/>
    <lineage>
        <taxon>Bacteria</taxon>
        <taxon>Pseudomonadati</taxon>
        <taxon>Bacteroidota</taxon>
        <taxon>Flavobacteriia</taxon>
        <taxon>Flavobacteriales</taxon>
        <taxon>Flavobacteriaceae</taxon>
        <taxon>Flagellimonas</taxon>
    </lineage>
</organism>
<dbReference type="GO" id="GO:0008643">
    <property type="term" value="P:carbohydrate transport"/>
    <property type="evidence" value="ECO:0007669"/>
    <property type="project" value="InterPro"/>
</dbReference>
<dbReference type="Pfam" id="PF13347">
    <property type="entry name" value="MFS_2"/>
    <property type="match status" value="1"/>
</dbReference>
<evidence type="ECO:0000256" key="4">
    <source>
        <dbReference type="ARBA" id="ARBA00023136"/>
    </source>
</evidence>
<name>A0A285MUT7_9FLAO</name>
<keyword evidence="4" id="KW-0472">Membrane</keyword>
<keyword evidence="2" id="KW-0812">Transmembrane</keyword>
<reference evidence="7" key="1">
    <citation type="submission" date="2017-09" db="EMBL/GenBank/DDBJ databases">
        <authorList>
            <person name="Varghese N."/>
            <person name="Submissions S."/>
        </authorList>
    </citation>
    <scope>NUCLEOTIDE SEQUENCE [LARGE SCALE GENOMIC DNA]</scope>
    <source>
        <strain evidence="7">DSM 25885</strain>
    </source>
</reference>
<dbReference type="AlphaFoldDB" id="A0A285MUT7"/>
<dbReference type="Gene3D" id="1.20.1250.20">
    <property type="entry name" value="MFS general substrate transporter like domains"/>
    <property type="match status" value="2"/>
</dbReference>
<protein>
    <submittedName>
        <fullName evidence="6">Glycoside/pentoside/hexuronide:cation symporter, GPH family</fullName>
    </submittedName>
</protein>
<sequence length="459" mass="51076">MSQKIGIQEKIGYGLGDFASSMFWKLFSMFLMIYYTDVFGLTPASVGLMFLLTRIWDSINDPLMGIICDRTNTKHGKFRPYLKWMAIPFAAIGILTFLAPDLGDIGKLIYAYITYTLMMMVYTGVNVPYSSLLGVMSSDSKERNSLATFRFIGAFAGGIFVTSTAAYFIGIFKETGANEAQGYLYTVSIYAILAAILFFVTFKWTKERVEPTKKEQSSLKDDLKDLSKNVAWFIMIGAGISTLIFNSLRDGSMMYYFKYIVKDQDISGFGNVGWEKLAATYMTMWLVSNIVGVLLSTPMANKIGKKQTFIIAMILAAVMSIMLFWVNPDQVLLLYGLNVLIGIAAGMVLPLIWSMYADIADFSEWKNGRRATGLIFSSSSMSQKMGWTLGGAIAGWILAAYGFEANADQTSDSITGIKLMLTIFPAIGALASAVFMFFYKLDDTFMEEVNSELSKIRKN</sequence>
<dbReference type="Proteomes" id="UP000219048">
    <property type="component" value="Unassembled WGS sequence"/>
</dbReference>
<dbReference type="GO" id="GO:0015293">
    <property type="term" value="F:symporter activity"/>
    <property type="evidence" value="ECO:0007669"/>
    <property type="project" value="InterPro"/>
</dbReference>
<gene>
    <name evidence="6" type="ORF">SAMN06265377_1387</name>
</gene>
<dbReference type="InterPro" id="IPR001927">
    <property type="entry name" value="Na/Gal_symport"/>
</dbReference>
<dbReference type="InterPro" id="IPR020846">
    <property type="entry name" value="MFS_dom"/>
</dbReference>
<accession>A0A285MUT7</accession>
<dbReference type="EMBL" id="OBEH01000002">
    <property type="protein sequence ID" value="SNY99576.1"/>
    <property type="molecule type" value="Genomic_DNA"/>
</dbReference>
<evidence type="ECO:0000256" key="1">
    <source>
        <dbReference type="ARBA" id="ARBA00009617"/>
    </source>
</evidence>
<feature type="domain" description="Major facilitator superfamily (MFS) profile" evidence="5">
    <location>
        <begin position="230"/>
        <end position="459"/>
    </location>
</feature>
<dbReference type="PANTHER" id="PTHR11328">
    <property type="entry name" value="MAJOR FACILITATOR SUPERFAMILY DOMAIN-CONTAINING PROTEIN"/>
    <property type="match status" value="1"/>
</dbReference>
<dbReference type="CDD" id="cd17332">
    <property type="entry name" value="MFS_MelB_like"/>
    <property type="match status" value="1"/>
</dbReference>
<dbReference type="InterPro" id="IPR039672">
    <property type="entry name" value="MFS_2"/>
</dbReference>
<dbReference type="PANTHER" id="PTHR11328:SF24">
    <property type="entry name" value="MAJOR FACILITATOR SUPERFAMILY (MFS) PROFILE DOMAIN-CONTAINING PROTEIN"/>
    <property type="match status" value="1"/>
</dbReference>
<evidence type="ECO:0000313" key="6">
    <source>
        <dbReference type="EMBL" id="SNY99576.1"/>
    </source>
</evidence>
<dbReference type="GO" id="GO:0005886">
    <property type="term" value="C:plasma membrane"/>
    <property type="evidence" value="ECO:0007669"/>
    <property type="project" value="TreeGrafter"/>
</dbReference>
<dbReference type="SUPFAM" id="SSF103473">
    <property type="entry name" value="MFS general substrate transporter"/>
    <property type="match status" value="1"/>
</dbReference>
<keyword evidence="7" id="KW-1185">Reference proteome</keyword>
<evidence type="ECO:0000313" key="7">
    <source>
        <dbReference type="Proteomes" id="UP000219048"/>
    </source>
</evidence>
<keyword evidence="3" id="KW-1133">Transmembrane helix</keyword>